<keyword evidence="1" id="KW-1133">Transmembrane helix</keyword>
<dbReference type="EMBL" id="QPJD01000040">
    <property type="protein sequence ID" value="RCW40115.1"/>
    <property type="molecule type" value="Genomic_DNA"/>
</dbReference>
<dbReference type="OrthoDB" id="2590432at2"/>
<dbReference type="Proteomes" id="UP000252415">
    <property type="component" value="Unassembled WGS sequence"/>
</dbReference>
<gene>
    <name evidence="2" type="ORF">DFP97_1406</name>
</gene>
<keyword evidence="3" id="KW-1185">Reference proteome</keyword>
<name>A0A368VIC1_9BACL</name>
<sequence length="204" mass="23394">MKITTLSKKHIVTGHILRWCVIFLVLLYLLRAHYGANPWSLESVSHQALSSMEIPKASITSIVDSGQGIRMVLLVDRNHAMIHHFFISRPFGILWQSRGGGYGMPIDPKVLIDFRGGMSTFGHYRHYYYIGQVNDPRITTIKVTWQDGYEQNATLTEGVYHVARSVRISDDDQSQTTKTRLLVYDKEGVQLYNLTPEQREVRTL</sequence>
<evidence type="ECO:0000256" key="1">
    <source>
        <dbReference type="SAM" id="Phobius"/>
    </source>
</evidence>
<keyword evidence="1" id="KW-0812">Transmembrane</keyword>
<reference evidence="2 3" key="1">
    <citation type="submission" date="2018-07" db="EMBL/GenBank/DDBJ databases">
        <title>Genomic Encyclopedia of Type Strains, Phase III (KMG-III): the genomes of soil and plant-associated and newly described type strains.</title>
        <authorList>
            <person name="Whitman W."/>
        </authorList>
    </citation>
    <scope>NUCLEOTIDE SEQUENCE [LARGE SCALE GENOMIC DNA]</scope>
    <source>
        <strain evidence="2 3">CECT 7506</strain>
    </source>
</reference>
<feature type="transmembrane region" description="Helical" evidence="1">
    <location>
        <begin position="12"/>
        <end position="30"/>
    </location>
</feature>
<protein>
    <submittedName>
        <fullName evidence="2">Uncharacterized protein</fullName>
    </submittedName>
</protein>
<accession>A0A368VIC1</accession>
<proteinExistence type="predicted"/>
<dbReference type="RefSeq" id="WP_114384263.1">
    <property type="nucleotide sequence ID" value="NZ_QPJD01000040.1"/>
</dbReference>
<comment type="caution">
    <text evidence="2">The sequence shown here is derived from an EMBL/GenBank/DDBJ whole genome shotgun (WGS) entry which is preliminary data.</text>
</comment>
<keyword evidence="1" id="KW-0472">Membrane</keyword>
<organism evidence="2 3">
    <name type="scientific">Paenibacillus prosopidis</name>
    <dbReference type="NCBI Taxonomy" id="630520"/>
    <lineage>
        <taxon>Bacteria</taxon>
        <taxon>Bacillati</taxon>
        <taxon>Bacillota</taxon>
        <taxon>Bacilli</taxon>
        <taxon>Bacillales</taxon>
        <taxon>Paenibacillaceae</taxon>
        <taxon>Paenibacillus</taxon>
    </lineage>
</organism>
<dbReference type="AlphaFoldDB" id="A0A368VIC1"/>
<evidence type="ECO:0000313" key="2">
    <source>
        <dbReference type="EMBL" id="RCW40115.1"/>
    </source>
</evidence>
<evidence type="ECO:0000313" key="3">
    <source>
        <dbReference type="Proteomes" id="UP000252415"/>
    </source>
</evidence>